<dbReference type="Pfam" id="PF25601">
    <property type="entry name" value="AAA_lid_14"/>
    <property type="match status" value="1"/>
</dbReference>
<organism evidence="9 10">
    <name type="scientific">Mongoliibacter ruber</name>
    <dbReference type="NCBI Taxonomy" id="1750599"/>
    <lineage>
        <taxon>Bacteria</taxon>
        <taxon>Pseudomonadati</taxon>
        <taxon>Bacteroidota</taxon>
        <taxon>Cytophagia</taxon>
        <taxon>Cytophagales</taxon>
        <taxon>Cyclobacteriaceae</taxon>
        <taxon>Mongoliibacter</taxon>
    </lineage>
</organism>
<dbReference type="RefSeq" id="WP_106134185.1">
    <property type="nucleotide sequence ID" value="NZ_PVTR01000007.1"/>
</dbReference>
<dbReference type="InterPro" id="IPR001789">
    <property type="entry name" value="Sig_transdc_resp-reg_receiver"/>
</dbReference>
<protein>
    <submittedName>
        <fullName evidence="9">Two-component system response regulator HydG</fullName>
    </submittedName>
</protein>
<dbReference type="Proteomes" id="UP000238157">
    <property type="component" value="Unassembled WGS sequence"/>
</dbReference>
<dbReference type="EMBL" id="PVTR01000007">
    <property type="protein sequence ID" value="PRY87171.1"/>
    <property type="molecule type" value="Genomic_DNA"/>
</dbReference>
<dbReference type="GO" id="GO:0005524">
    <property type="term" value="F:ATP binding"/>
    <property type="evidence" value="ECO:0007669"/>
    <property type="project" value="UniProtKB-KW"/>
</dbReference>
<dbReference type="PANTHER" id="PTHR32071">
    <property type="entry name" value="TRANSCRIPTIONAL REGULATORY PROTEIN"/>
    <property type="match status" value="1"/>
</dbReference>
<dbReference type="PROSITE" id="PS00675">
    <property type="entry name" value="SIGMA54_INTERACT_1"/>
    <property type="match status" value="1"/>
</dbReference>
<evidence type="ECO:0000256" key="1">
    <source>
        <dbReference type="ARBA" id="ARBA00022741"/>
    </source>
</evidence>
<dbReference type="PRINTS" id="PR01590">
    <property type="entry name" value="HTHFIS"/>
</dbReference>
<evidence type="ECO:0000259" key="8">
    <source>
        <dbReference type="PROSITE" id="PS50110"/>
    </source>
</evidence>
<sequence>MAKILVIDDNLDICNLLKRFLSKKGHEVETTMSGSNGIELVKKNKFDLILCDFKLRDIEGPEILQEVKKISPQTKLAIITGYSDVRIAVEVMKKGAFDYVVKPLIPDEILSLIDRAMKAPSPTQNVEEKAPIKKDKQPESPYQDEEEYIWGKGPASKNLLKEVTLVAPTNFSVIIYGESGAGKENIARTIHNLSQRKDKPFIAIDCGALTRDLAGSELWGHEKGAFTGAMAAKEGQFELADGGTIFLDEIGNLSYDIQVGLLRLVQEKKLRRIGGVKDKSIDVRILVASNENLKDAVSKGKFREDLFYRFNEFIISVPPLRKRGKDILLFAEHFLKSANKELNKSVERFSDEVAELFTQYEWPGNLREMRNIIRRSLLLSDGDEVNISAIPHEIVHAHKFSFKEDAESHSGVAFKSTKTKDNEEPVDLKLIAAQAEAEAIKKALLENQYNKTKAAKQLGIDRKTLFNKIKLHNIV</sequence>
<evidence type="ECO:0000256" key="5">
    <source>
        <dbReference type="PROSITE-ProRule" id="PRU00169"/>
    </source>
</evidence>
<dbReference type="Gene3D" id="1.10.8.60">
    <property type="match status" value="1"/>
</dbReference>
<evidence type="ECO:0000256" key="3">
    <source>
        <dbReference type="ARBA" id="ARBA00023015"/>
    </source>
</evidence>
<keyword evidence="4" id="KW-0804">Transcription</keyword>
<dbReference type="GO" id="GO:0006355">
    <property type="term" value="P:regulation of DNA-templated transcription"/>
    <property type="evidence" value="ECO:0007669"/>
    <property type="project" value="InterPro"/>
</dbReference>
<dbReference type="PANTHER" id="PTHR32071:SF81">
    <property type="entry name" value="PROPIONATE CATABOLISM OPERON REGULATORY PROTEIN"/>
    <property type="match status" value="1"/>
</dbReference>
<dbReference type="InterPro" id="IPR002197">
    <property type="entry name" value="HTH_Fis"/>
</dbReference>
<dbReference type="GO" id="GO:0000160">
    <property type="term" value="P:phosphorelay signal transduction system"/>
    <property type="evidence" value="ECO:0007669"/>
    <property type="project" value="InterPro"/>
</dbReference>
<name>A0A2T0WKD6_9BACT</name>
<keyword evidence="1" id="KW-0547">Nucleotide-binding</keyword>
<dbReference type="InterPro" id="IPR011006">
    <property type="entry name" value="CheY-like_superfamily"/>
</dbReference>
<dbReference type="SUPFAM" id="SSF46689">
    <property type="entry name" value="Homeodomain-like"/>
    <property type="match status" value="1"/>
</dbReference>
<dbReference type="PROSITE" id="PS00676">
    <property type="entry name" value="SIGMA54_INTERACT_2"/>
    <property type="match status" value="1"/>
</dbReference>
<dbReference type="CDD" id="cd00009">
    <property type="entry name" value="AAA"/>
    <property type="match status" value="1"/>
</dbReference>
<dbReference type="OrthoDB" id="9782110at2"/>
<dbReference type="InterPro" id="IPR027417">
    <property type="entry name" value="P-loop_NTPase"/>
</dbReference>
<dbReference type="SMART" id="SM00382">
    <property type="entry name" value="AAA"/>
    <property type="match status" value="1"/>
</dbReference>
<dbReference type="Pfam" id="PF00158">
    <property type="entry name" value="Sigma54_activat"/>
    <property type="match status" value="1"/>
</dbReference>
<reference evidence="9 10" key="1">
    <citation type="submission" date="2018-03" db="EMBL/GenBank/DDBJ databases">
        <title>Genomic Encyclopedia of Archaeal and Bacterial Type Strains, Phase II (KMG-II): from individual species to whole genera.</title>
        <authorList>
            <person name="Goeker M."/>
        </authorList>
    </citation>
    <scope>NUCLEOTIDE SEQUENCE [LARGE SCALE GENOMIC DNA]</scope>
    <source>
        <strain evidence="9 10">DSM 27929</strain>
    </source>
</reference>
<dbReference type="Gene3D" id="3.40.50.2300">
    <property type="match status" value="1"/>
</dbReference>
<dbReference type="SUPFAM" id="SSF52540">
    <property type="entry name" value="P-loop containing nucleoside triphosphate hydrolases"/>
    <property type="match status" value="1"/>
</dbReference>
<dbReference type="FunFam" id="3.40.50.300:FF:000006">
    <property type="entry name" value="DNA-binding transcriptional regulator NtrC"/>
    <property type="match status" value="1"/>
</dbReference>
<feature type="compositionally biased region" description="Basic and acidic residues" evidence="6">
    <location>
        <begin position="126"/>
        <end position="138"/>
    </location>
</feature>
<keyword evidence="2" id="KW-0067">ATP-binding</keyword>
<dbReference type="Pfam" id="PF00072">
    <property type="entry name" value="Response_reg"/>
    <property type="match status" value="1"/>
</dbReference>
<feature type="domain" description="Response regulatory" evidence="8">
    <location>
        <begin position="3"/>
        <end position="117"/>
    </location>
</feature>
<accession>A0A2T0WKD6</accession>
<evidence type="ECO:0000256" key="6">
    <source>
        <dbReference type="SAM" id="MobiDB-lite"/>
    </source>
</evidence>
<dbReference type="InterPro" id="IPR058031">
    <property type="entry name" value="AAA_lid_NorR"/>
</dbReference>
<gene>
    <name evidence="9" type="ORF">CLW00_107241</name>
</gene>
<proteinExistence type="predicted"/>
<evidence type="ECO:0000313" key="9">
    <source>
        <dbReference type="EMBL" id="PRY87171.1"/>
    </source>
</evidence>
<dbReference type="InterPro" id="IPR025943">
    <property type="entry name" value="Sigma_54_int_dom_ATP-bd_2"/>
</dbReference>
<keyword evidence="3" id="KW-0805">Transcription regulation</keyword>
<dbReference type="SMART" id="SM00448">
    <property type="entry name" value="REC"/>
    <property type="match status" value="1"/>
</dbReference>
<comment type="caution">
    <text evidence="9">The sequence shown here is derived from an EMBL/GenBank/DDBJ whole genome shotgun (WGS) entry which is preliminary data.</text>
</comment>
<dbReference type="InterPro" id="IPR009057">
    <property type="entry name" value="Homeodomain-like_sf"/>
</dbReference>
<dbReference type="Pfam" id="PF02954">
    <property type="entry name" value="HTH_8"/>
    <property type="match status" value="1"/>
</dbReference>
<keyword evidence="10" id="KW-1185">Reference proteome</keyword>
<keyword evidence="5" id="KW-0597">Phosphoprotein</keyword>
<feature type="modified residue" description="4-aspartylphosphate" evidence="5">
    <location>
        <position position="52"/>
    </location>
</feature>
<dbReference type="CDD" id="cd00156">
    <property type="entry name" value="REC"/>
    <property type="match status" value="1"/>
</dbReference>
<dbReference type="GO" id="GO:0043565">
    <property type="term" value="F:sequence-specific DNA binding"/>
    <property type="evidence" value="ECO:0007669"/>
    <property type="project" value="InterPro"/>
</dbReference>
<dbReference type="Gene3D" id="1.10.10.60">
    <property type="entry name" value="Homeodomain-like"/>
    <property type="match status" value="1"/>
</dbReference>
<dbReference type="PROSITE" id="PS50045">
    <property type="entry name" value="SIGMA54_INTERACT_4"/>
    <property type="match status" value="1"/>
</dbReference>
<dbReference type="InterPro" id="IPR002078">
    <property type="entry name" value="Sigma_54_int"/>
</dbReference>
<evidence type="ECO:0000256" key="2">
    <source>
        <dbReference type="ARBA" id="ARBA00022840"/>
    </source>
</evidence>
<dbReference type="InterPro" id="IPR003593">
    <property type="entry name" value="AAA+_ATPase"/>
</dbReference>
<evidence type="ECO:0000259" key="7">
    <source>
        <dbReference type="PROSITE" id="PS50045"/>
    </source>
</evidence>
<dbReference type="SUPFAM" id="SSF52172">
    <property type="entry name" value="CheY-like"/>
    <property type="match status" value="1"/>
</dbReference>
<evidence type="ECO:0000313" key="10">
    <source>
        <dbReference type="Proteomes" id="UP000238157"/>
    </source>
</evidence>
<feature type="region of interest" description="Disordered" evidence="6">
    <location>
        <begin position="120"/>
        <end position="146"/>
    </location>
</feature>
<dbReference type="Gene3D" id="3.40.50.300">
    <property type="entry name" value="P-loop containing nucleotide triphosphate hydrolases"/>
    <property type="match status" value="1"/>
</dbReference>
<evidence type="ECO:0000256" key="4">
    <source>
        <dbReference type="ARBA" id="ARBA00023163"/>
    </source>
</evidence>
<dbReference type="PROSITE" id="PS50110">
    <property type="entry name" value="RESPONSE_REGULATORY"/>
    <property type="match status" value="1"/>
</dbReference>
<dbReference type="AlphaFoldDB" id="A0A2T0WKD6"/>
<dbReference type="InterPro" id="IPR025662">
    <property type="entry name" value="Sigma_54_int_dom_ATP-bd_1"/>
</dbReference>
<feature type="domain" description="Sigma-54 factor interaction" evidence="7">
    <location>
        <begin position="149"/>
        <end position="378"/>
    </location>
</feature>